<gene>
    <name evidence="9" type="ORF">GCM10011372_06570</name>
</gene>
<evidence type="ECO:0000256" key="6">
    <source>
        <dbReference type="ARBA" id="ARBA00022989"/>
    </source>
</evidence>
<keyword evidence="2" id="KW-1003">Cell membrane</keyword>
<dbReference type="Gene3D" id="3.40.50.2000">
    <property type="entry name" value="Glycogen Phosphorylase B"/>
    <property type="match status" value="2"/>
</dbReference>
<feature type="transmembrane region" description="Helical" evidence="8">
    <location>
        <begin position="289"/>
        <end position="310"/>
    </location>
</feature>
<dbReference type="SUPFAM" id="SSF53756">
    <property type="entry name" value="UDP-Glycosyltransferase/glycogen phosphorylase"/>
    <property type="match status" value="1"/>
</dbReference>
<dbReference type="EMBL" id="BMMD01000002">
    <property type="protein sequence ID" value="GGJ71347.1"/>
    <property type="molecule type" value="Genomic_DNA"/>
</dbReference>
<name>A0A917UP70_9MICO</name>
<evidence type="ECO:0000256" key="8">
    <source>
        <dbReference type="SAM" id="Phobius"/>
    </source>
</evidence>
<feature type="transmembrane region" description="Helical" evidence="8">
    <location>
        <begin position="28"/>
        <end position="49"/>
    </location>
</feature>
<dbReference type="PANTHER" id="PTHR12526">
    <property type="entry name" value="GLYCOSYLTRANSFERASE"/>
    <property type="match status" value="1"/>
</dbReference>
<dbReference type="CDD" id="cd03801">
    <property type="entry name" value="GT4_PimA-like"/>
    <property type="match status" value="1"/>
</dbReference>
<feature type="transmembrane region" description="Helical" evidence="8">
    <location>
        <begin position="168"/>
        <end position="188"/>
    </location>
</feature>
<comment type="caution">
    <text evidence="9">The sequence shown here is derived from an EMBL/GenBank/DDBJ whole genome shotgun (WGS) entry which is preliminary data.</text>
</comment>
<evidence type="ECO:0000256" key="5">
    <source>
        <dbReference type="ARBA" id="ARBA00022692"/>
    </source>
</evidence>
<evidence type="ECO:0000313" key="10">
    <source>
        <dbReference type="Proteomes" id="UP000636956"/>
    </source>
</evidence>
<dbReference type="GO" id="GO:0005886">
    <property type="term" value="C:plasma membrane"/>
    <property type="evidence" value="ECO:0007669"/>
    <property type="project" value="UniProtKB-SubCell"/>
</dbReference>
<accession>A0A917UP70</accession>
<evidence type="ECO:0000313" key="9">
    <source>
        <dbReference type="EMBL" id="GGJ71347.1"/>
    </source>
</evidence>
<proteinExistence type="predicted"/>
<keyword evidence="5 8" id="KW-0812">Transmembrane</keyword>
<reference evidence="9" key="2">
    <citation type="submission" date="2020-09" db="EMBL/GenBank/DDBJ databases">
        <authorList>
            <person name="Sun Q."/>
            <person name="Zhou Y."/>
        </authorList>
    </citation>
    <scope>NUCLEOTIDE SEQUENCE</scope>
    <source>
        <strain evidence="9">CGMCC 1.8984</strain>
    </source>
</reference>
<keyword evidence="7 8" id="KW-0472">Membrane</keyword>
<evidence type="ECO:0008006" key="11">
    <source>
        <dbReference type="Google" id="ProtNLM"/>
    </source>
</evidence>
<organism evidence="9 10">
    <name type="scientific">Agromyces bauzanensis</name>
    <dbReference type="NCBI Taxonomy" id="1308924"/>
    <lineage>
        <taxon>Bacteria</taxon>
        <taxon>Bacillati</taxon>
        <taxon>Actinomycetota</taxon>
        <taxon>Actinomycetes</taxon>
        <taxon>Micrococcales</taxon>
        <taxon>Microbacteriaceae</taxon>
        <taxon>Agromyces</taxon>
    </lineage>
</organism>
<feature type="transmembrane region" description="Helical" evidence="8">
    <location>
        <begin position="101"/>
        <end position="119"/>
    </location>
</feature>
<dbReference type="PANTHER" id="PTHR12526:SF510">
    <property type="entry name" value="D-INOSITOL 3-PHOSPHATE GLYCOSYLTRANSFERASE"/>
    <property type="match status" value="1"/>
</dbReference>
<dbReference type="Proteomes" id="UP000636956">
    <property type="component" value="Unassembled WGS sequence"/>
</dbReference>
<keyword evidence="6 8" id="KW-1133">Transmembrane helix</keyword>
<evidence type="ECO:0000256" key="7">
    <source>
        <dbReference type="ARBA" id="ARBA00023136"/>
    </source>
</evidence>
<evidence type="ECO:0000256" key="4">
    <source>
        <dbReference type="ARBA" id="ARBA00022679"/>
    </source>
</evidence>
<feature type="transmembrane region" description="Helical" evidence="8">
    <location>
        <begin position="139"/>
        <end position="161"/>
    </location>
</feature>
<keyword evidence="4" id="KW-0808">Transferase</keyword>
<evidence type="ECO:0000256" key="3">
    <source>
        <dbReference type="ARBA" id="ARBA00022676"/>
    </source>
</evidence>
<protein>
    <recommendedName>
        <fullName evidence="11">Glycosyltransferase</fullName>
    </recommendedName>
</protein>
<feature type="transmembrane region" description="Helical" evidence="8">
    <location>
        <begin position="245"/>
        <end position="269"/>
    </location>
</feature>
<evidence type="ECO:0000256" key="2">
    <source>
        <dbReference type="ARBA" id="ARBA00022475"/>
    </source>
</evidence>
<evidence type="ECO:0000256" key="1">
    <source>
        <dbReference type="ARBA" id="ARBA00004651"/>
    </source>
</evidence>
<keyword evidence="3" id="KW-0328">Glycosyltransferase</keyword>
<dbReference type="AlphaFoldDB" id="A0A917UP70"/>
<dbReference type="InterPro" id="IPR022791">
    <property type="entry name" value="L-PG_synthase/AglD"/>
</dbReference>
<keyword evidence="10" id="KW-1185">Reference proteome</keyword>
<feature type="transmembrane region" description="Helical" evidence="8">
    <location>
        <begin position="61"/>
        <end position="80"/>
    </location>
</feature>
<reference evidence="9" key="1">
    <citation type="journal article" date="2014" name="Int. J. Syst. Evol. Microbiol.">
        <title>Complete genome sequence of Corynebacterium casei LMG S-19264T (=DSM 44701T), isolated from a smear-ripened cheese.</title>
        <authorList>
            <consortium name="US DOE Joint Genome Institute (JGI-PGF)"/>
            <person name="Walter F."/>
            <person name="Albersmeier A."/>
            <person name="Kalinowski J."/>
            <person name="Ruckert C."/>
        </authorList>
    </citation>
    <scope>NUCLEOTIDE SEQUENCE</scope>
    <source>
        <strain evidence="9">CGMCC 1.8984</strain>
    </source>
</reference>
<feature type="transmembrane region" description="Helical" evidence="8">
    <location>
        <begin position="208"/>
        <end position="233"/>
    </location>
</feature>
<dbReference type="Pfam" id="PF03706">
    <property type="entry name" value="LPG_synthase_TM"/>
    <property type="match status" value="1"/>
</dbReference>
<dbReference type="Pfam" id="PF13692">
    <property type="entry name" value="Glyco_trans_1_4"/>
    <property type="match status" value="1"/>
</dbReference>
<sequence>MRPVGLSTSDAPANPTVERSTAMRLRSWLQIIVGLLTIVLLSWSVVVNWETFSAAVLQMNPWLVFAAASSVLAGLYVNMLSWRSVVGAFGIRLGYRDSARVFFVSQLAKYIPGGIWPIVLSARTGRAAGLAARVSVTSMTIALLIGVTVGAVYSTGALFLVPAVREQYWWAPVVLLAIGVVILMPPILDRLIGLALRLMRREAVPALRYRPFAAAIAWSVLSWALLGTGLALLVAASQAISPFEFVLSVASYAIAWVSGFAAVIAPAGAGVREVVLGLTLGSFLPAASVLSIVVVDRILMTIGDVAMLVFTISPRTRTRSVPDAAPAPLFVTRKFPPSIGGMETLAVSTHRALQAGDTRTELIALGRNNRNLVWWLPVASMRLFWRCLLSRDRVILFGDALTWAAMGWIPRSLRVAAVPMVMGLDVTYDHPLYRMVVRPALRRASRIIAISESTRGAALAIGARPDRVHVVVLGLPPAADPPYSREVARKRLEVRYGLRPSDILLVTTGRLVRRKGVRWFVEMVLPALDDRFVYLIVGDGEDRGAIAAAAEATGVSGRVHLLGLVDDDERTEVLHGADLYVQPNIAVPGDVEGFGLVVTESSQAGLFTIAADREGLVDAVRDGVTGIRVPSEDAAAWVRCIMAVSLGPDRAEQARSFQRAAREIYSVDAMASELRENLDEVVADLRPSRDEAQRTAARPSR</sequence>
<dbReference type="GO" id="GO:0016757">
    <property type="term" value="F:glycosyltransferase activity"/>
    <property type="evidence" value="ECO:0007669"/>
    <property type="project" value="UniProtKB-KW"/>
</dbReference>
<comment type="subcellular location">
    <subcellularLocation>
        <location evidence="1">Cell membrane</location>
        <topology evidence="1">Multi-pass membrane protein</topology>
    </subcellularLocation>
</comment>